<keyword evidence="4" id="KW-1185">Reference proteome</keyword>
<organism evidence="3 4">
    <name type="scientific">Victivallis lenta</name>
    <dbReference type="NCBI Taxonomy" id="2606640"/>
    <lineage>
        <taxon>Bacteria</taxon>
        <taxon>Pseudomonadati</taxon>
        <taxon>Lentisphaerota</taxon>
        <taxon>Lentisphaeria</taxon>
        <taxon>Victivallales</taxon>
        <taxon>Victivallaceae</taxon>
        <taxon>Victivallis</taxon>
    </lineage>
</organism>
<dbReference type="RefSeq" id="WP_106053089.1">
    <property type="nucleotide sequence ID" value="NZ_CALXOB010000042.1"/>
</dbReference>
<feature type="binding site" evidence="2">
    <location>
        <position position="185"/>
    </location>
    <ligand>
        <name>Zn(2+)</name>
        <dbReference type="ChEBI" id="CHEBI:29105"/>
        <label>1</label>
        <note>catalytic</note>
    </ligand>
</feature>
<dbReference type="CDD" id="cd00947">
    <property type="entry name" value="TBP_aldolase_IIB"/>
    <property type="match status" value="1"/>
</dbReference>
<protein>
    <submittedName>
        <fullName evidence="3">Class II fructose-bisphosphate aldolase</fullName>
    </submittedName>
</protein>
<dbReference type="SUPFAM" id="SSF51569">
    <property type="entry name" value="Aldolase"/>
    <property type="match status" value="1"/>
</dbReference>
<dbReference type="GO" id="GO:0005975">
    <property type="term" value="P:carbohydrate metabolic process"/>
    <property type="evidence" value="ECO:0007669"/>
    <property type="project" value="InterPro"/>
</dbReference>
<evidence type="ECO:0000256" key="2">
    <source>
        <dbReference type="PIRSR" id="PIRSR001359-3"/>
    </source>
</evidence>
<dbReference type="PANTHER" id="PTHR30304:SF0">
    <property type="entry name" value="D-TAGATOSE-1,6-BISPHOSPHATE ALDOLASE SUBUNIT GATY-RELATED"/>
    <property type="match status" value="1"/>
</dbReference>
<dbReference type="Gene3D" id="3.20.20.70">
    <property type="entry name" value="Aldolase class I"/>
    <property type="match status" value="1"/>
</dbReference>
<feature type="active site" description="Proton donor" evidence="1">
    <location>
        <position position="82"/>
    </location>
</feature>
<keyword evidence="2" id="KW-0862">Zinc</keyword>
<dbReference type="GO" id="GO:0008270">
    <property type="term" value="F:zinc ion binding"/>
    <property type="evidence" value="ECO:0007669"/>
    <property type="project" value="InterPro"/>
</dbReference>
<sequence length="290" mass="30983">MAVVSLREMLEDARRGGYAVPLFDTQNMAMIRSAVQVAEEENSPVIIAGVEFDYEGDRLDYWMALANRAAIGAKVPVCIMLDHAASLELCVRCADAGFTGVMIDASALPFEENAELTRRVCEQMRRRGVGVEAELGHVGVASAGGEGELGDHAGAGMVYTEPGRVAEFVGRSGCDALAVSIGTAHGVYATAPELQIGLLDEINRVSPVPLVLHGGSGTPEDQIRAAIRHGIAKINICSEIMDAWHRTVVAELGKSPNYSVHNSAVCRPADEAVREVMRNKIRLFGSGRRG</sequence>
<feature type="binding site" evidence="2">
    <location>
        <position position="134"/>
    </location>
    <ligand>
        <name>Zn(2+)</name>
        <dbReference type="ChEBI" id="CHEBI:29105"/>
        <label>2</label>
    </ligand>
</feature>
<evidence type="ECO:0000313" key="3">
    <source>
        <dbReference type="EMBL" id="MST95536.1"/>
    </source>
</evidence>
<comment type="cofactor">
    <cofactor evidence="2">
        <name>Zn(2+)</name>
        <dbReference type="ChEBI" id="CHEBI:29105"/>
    </cofactor>
    <text evidence="2">Binds 2 Zn(2+) ions per subunit. One is catalytic and the other provides a structural contribution.</text>
</comment>
<name>A0A844FWS9_9BACT</name>
<feature type="binding site" evidence="2">
    <location>
        <position position="104"/>
    </location>
    <ligand>
        <name>Zn(2+)</name>
        <dbReference type="ChEBI" id="CHEBI:29105"/>
        <label>2</label>
    </ligand>
</feature>
<evidence type="ECO:0000256" key="1">
    <source>
        <dbReference type="PIRSR" id="PIRSR001359-1"/>
    </source>
</evidence>
<keyword evidence="2" id="KW-0479">Metal-binding</keyword>
<dbReference type="InterPro" id="IPR050246">
    <property type="entry name" value="Class_II_FBP_aldolase"/>
</dbReference>
<evidence type="ECO:0000313" key="4">
    <source>
        <dbReference type="Proteomes" id="UP000435649"/>
    </source>
</evidence>
<dbReference type="PANTHER" id="PTHR30304">
    <property type="entry name" value="D-TAGATOSE-1,6-BISPHOSPHATE ALDOLASE"/>
    <property type="match status" value="1"/>
</dbReference>
<dbReference type="NCBIfam" id="TIGR00167">
    <property type="entry name" value="cbbA"/>
    <property type="match status" value="1"/>
</dbReference>
<proteinExistence type="predicted"/>
<comment type="caution">
    <text evidence="3">The sequence shown here is derived from an EMBL/GenBank/DDBJ whole genome shotgun (WGS) entry which is preliminary data.</text>
</comment>
<dbReference type="InterPro" id="IPR000771">
    <property type="entry name" value="FBA_II"/>
</dbReference>
<dbReference type="Proteomes" id="UP000435649">
    <property type="component" value="Unassembled WGS sequence"/>
</dbReference>
<gene>
    <name evidence="3" type="ORF">FYJ85_00545</name>
</gene>
<feature type="binding site" evidence="2">
    <location>
        <position position="213"/>
    </location>
    <ligand>
        <name>Zn(2+)</name>
        <dbReference type="ChEBI" id="CHEBI:29105"/>
        <label>1</label>
        <note>catalytic</note>
    </ligand>
</feature>
<dbReference type="Pfam" id="PF01116">
    <property type="entry name" value="F_bP_aldolase"/>
    <property type="match status" value="1"/>
</dbReference>
<feature type="binding site" evidence="2">
    <location>
        <position position="83"/>
    </location>
    <ligand>
        <name>Zn(2+)</name>
        <dbReference type="ChEBI" id="CHEBI:29105"/>
        <label>1</label>
        <note>catalytic</note>
    </ligand>
</feature>
<accession>A0A844FWS9</accession>
<dbReference type="EMBL" id="VUNS01000001">
    <property type="protein sequence ID" value="MST95536.1"/>
    <property type="molecule type" value="Genomic_DNA"/>
</dbReference>
<reference evidence="3 4" key="1">
    <citation type="submission" date="2019-08" db="EMBL/GenBank/DDBJ databases">
        <title>In-depth cultivation of the pig gut microbiome towards novel bacterial diversity and tailored functional studies.</title>
        <authorList>
            <person name="Wylensek D."/>
            <person name="Hitch T.C.A."/>
            <person name="Clavel T."/>
        </authorList>
    </citation>
    <scope>NUCLEOTIDE SEQUENCE [LARGE SCALE GENOMIC DNA]</scope>
    <source>
        <strain evidence="3 4">BBE-744-WT-12</strain>
    </source>
</reference>
<dbReference type="GO" id="GO:0016832">
    <property type="term" value="F:aldehyde-lyase activity"/>
    <property type="evidence" value="ECO:0007669"/>
    <property type="project" value="InterPro"/>
</dbReference>
<dbReference type="PIRSF" id="PIRSF001359">
    <property type="entry name" value="F_bP_aldolase_II"/>
    <property type="match status" value="1"/>
</dbReference>
<dbReference type="InterPro" id="IPR013785">
    <property type="entry name" value="Aldolase_TIM"/>
</dbReference>
<dbReference type="AlphaFoldDB" id="A0A844FWS9"/>